<reference evidence="3 4" key="1">
    <citation type="submission" date="2020-03" db="EMBL/GenBank/DDBJ databases">
        <authorList>
            <consortium name="Genoscope - CEA"/>
            <person name="William W."/>
        </authorList>
    </citation>
    <scope>NUCLEOTIDE SEQUENCE [LARGE SCALE GENOMIC DNA]</scope>
    <source>
        <strain evidence="4">DSM 16959</strain>
    </source>
</reference>
<keyword evidence="4" id="KW-1185">Reference proteome</keyword>
<dbReference type="PANTHER" id="PTHR30487:SF0">
    <property type="entry name" value="PREPILIN LEADER PEPTIDASE_N-METHYLTRANSFERASE-RELATED"/>
    <property type="match status" value="1"/>
</dbReference>
<evidence type="ECO:0000313" key="4">
    <source>
        <dbReference type="Proteomes" id="UP000515733"/>
    </source>
</evidence>
<organism evidence="3 4">
    <name type="scientific">Denitratisoma oestradiolicum</name>
    <dbReference type="NCBI Taxonomy" id="311182"/>
    <lineage>
        <taxon>Bacteria</taxon>
        <taxon>Pseudomonadati</taxon>
        <taxon>Pseudomonadota</taxon>
        <taxon>Betaproteobacteria</taxon>
        <taxon>Nitrosomonadales</taxon>
        <taxon>Sterolibacteriaceae</taxon>
        <taxon>Denitratisoma</taxon>
    </lineage>
</organism>
<protein>
    <submittedName>
        <fullName evidence="3">Putative Prepilin peptidase</fullName>
        <ecNumber evidence="3">3.4.23.43</ecNumber>
    </submittedName>
</protein>
<accession>A0A6S6Y6P9</accession>
<dbReference type="InterPro" id="IPR000045">
    <property type="entry name" value="Prepilin_IV_endopep_pep"/>
</dbReference>
<dbReference type="GO" id="GO:0006465">
    <property type="term" value="P:signal peptide processing"/>
    <property type="evidence" value="ECO:0007669"/>
    <property type="project" value="TreeGrafter"/>
</dbReference>
<dbReference type="AlphaFoldDB" id="A0A6S6Y6P9"/>
<keyword evidence="3" id="KW-0378">Hydrolase</keyword>
<dbReference type="EC" id="3.4.23.43" evidence="3"/>
<dbReference type="InterPro" id="IPR050882">
    <property type="entry name" value="Prepilin_peptidase/N-MTase"/>
</dbReference>
<proteinExistence type="inferred from homology"/>
<name>A0A6S6Y6P9_9PROT</name>
<dbReference type="KEGG" id="doe:DENOEST_1033"/>
<dbReference type="GO" id="GO:0004190">
    <property type="term" value="F:aspartic-type endopeptidase activity"/>
    <property type="evidence" value="ECO:0007669"/>
    <property type="project" value="UniProtKB-EC"/>
</dbReference>
<dbReference type="Pfam" id="PF01478">
    <property type="entry name" value="Peptidase_A24"/>
    <property type="match status" value="1"/>
</dbReference>
<dbReference type="RefSeq" id="WP_145772167.1">
    <property type="nucleotide sequence ID" value="NZ_LR778301.1"/>
</dbReference>
<evidence type="ECO:0000259" key="2">
    <source>
        <dbReference type="Pfam" id="PF01478"/>
    </source>
</evidence>
<feature type="domain" description="Prepilin type IV endopeptidase peptidase" evidence="2">
    <location>
        <begin position="161"/>
        <end position="263"/>
    </location>
</feature>
<dbReference type="GO" id="GO:0005886">
    <property type="term" value="C:plasma membrane"/>
    <property type="evidence" value="ECO:0007669"/>
    <property type="project" value="TreeGrafter"/>
</dbReference>
<sequence length="300" mass="33256">MISPYTAGEAFALGCTSVIAIAIRLNMVQLALFSYSVLLGLFVGEIISLYILAVPLWLARSWIDDSQMTFKAYTRQDKLNYLRRFEEIVSSLSPRCVHCYELYSGSRRLALLRYLFHNNSCSTCDFRSQDQAFRPQLVTIIGTTYVVVSGGLEPKTLIGLFQLWLLIAIAFISVRQHLVPNVLTYPLLWGNLLASAFGLAVPIESAVIGAVVGYMGQWLILIISRFTIKQELVGYGSFMAGAAIGAMLGWEQGCLAIAFAYILKLGENMVRYRKLLGPTQLVPLGHWLVMSALSIGMLHG</sequence>
<dbReference type="PANTHER" id="PTHR30487">
    <property type="entry name" value="TYPE 4 PREPILIN-LIKE PROTEINS LEADER PEPTIDE-PROCESSING ENZYME"/>
    <property type="match status" value="1"/>
</dbReference>
<dbReference type="EMBL" id="LR778301">
    <property type="protein sequence ID" value="CAB1368198.1"/>
    <property type="molecule type" value="Genomic_DNA"/>
</dbReference>
<evidence type="ECO:0000313" key="3">
    <source>
        <dbReference type="EMBL" id="CAB1368198.1"/>
    </source>
</evidence>
<dbReference type="Proteomes" id="UP000515733">
    <property type="component" value="Chromosome"/>
</dbReference>
<evidence type="ECO:0000256" key="1">
    <source>
        <dbReference type="ARBA" id="ARBA00005801"/>
    </source>
</evidence>
<gene>
    <name evidence="3" type="ORF">DENOEST_1033</name>
</gene>
<comment type="similarity">
    <text evidence="1">Belongs to the peptidase A24 family.</text>
</comment>